<dbReference type="Pfam" id="PF04420">
    <property type="entry name" value="CHD5"/>
    <property type="match status" value="1"/>
</dbReference>
<dbReference type="EMBL" id="ML993595">
    <property type="protein sequence ID" value="KAF2166751.1"/>
    <property type="molecule type" value="Genomic_DNA"/>
</dbReference>
<evidence type="ECO:0000313" key="12">
    <source>
        <dbReference type="Proteomes" id="UP000799537"/>
    </source>
</evidence>
<dbReference type="PANTHER" id="PTHR42650:SF1">
    <property type="entry name" value="GUIDED ENTRY OF TAIL-ANCHORED PROTEINS FACTOR 1"/>
    <property type="match status" value="1"/>
</dbReference>
<keyword evidence="3 8" id="KW-0813">Transport</keyword>
<dbReference type="InterPro" id="IPR027538">
    <property type="entry name" value="Get1_fungi"/>
</dbReference>
<dbReference type="InterPro" id="IPR029012">
    <property type="entry name" value="Helix_hairpin_bin_sf"/>
</dbReference>
<dbReference type="GO" id="GO:0043529">
    <property type="term" value="C:GET complex"/>
    <property type="evidence" value="ECO:0007669"/>
    <property type="project" value="InterPro"/>
</dbReference>
<dbReference type="PANTHER" id="PTHR42650">
    <property type="entry name" value="TAIL-ANCHORED PROTEIN INSERTION RECEPTOR WRB"/>
    <property type="match status" value="1"/>
</dbReference>
<proteinExistence type="inferred from homology"/>
<feature type="chain" id="PRO_5025494871" evidence="10">
    <location>
        <begin position="27"/>
        <end position="210"/>
    </location>
</feature>
<dbReference type="InterPro" id="IPR028945">
    <property type="entry name" value="Get1"/>
</dbReference>
<reference evidence="11" key="1">
    <citation type="journal article" date="2020" name="Stud. Mycol.">
        <title>101 Dothideomycetes genomes: a test case for predicting lifestyles and emergence of pathogens.</title>
        <authorList>
            <person name="Haridas S."/>
            <person name="Albert R."/>
            <person name="Binder M."/>
            <person name="Bloem J."/>
            <person name="Labutti K."/>
            <person name="Salamov A."/>
            <person name="Andreopoulos B."/>
            <person name="Baker S."/>
            <person name="Barry K."/>
            <person name="Bills G."/>
            <person name="Bluhm B."/>
            <person name="Cannon C."/>
            <person name="Castanera R."/>
            <person name="Culley D."/>
            <person name="Daum C."/>
            <person name="Ezra D."/>
            <person name="Gonzalez J."/>
            <person name="Henrissat B."/>
            <person name="Kuo A."/>
            <person name="Liang C."/>
            <person name="Lipzen A."/>
            <person name="Lutzoni F."/>
            <person name="Magnuson J."/>
            <person name="Mondo S."/>
            <person name="Nolan M."/>
            <person name="Ohm R."/>
            <person name="Pangilinan J."/>
            <person name="Park H.-J."/>
            <person name="Ramirez L."/>
            <person name="Alfaro M."/>
            <person name="Sun H."/>
            <person name="Tritt A."/>
            <person name="Yoshinaga Y."/>
            <person name="Zwiers L.-H."/>
            <person name="Turgeon B."/>
            <person name="Goodwin S."/>
            <person name="Spatafora J."/>
            <person name="Crous P."/>
            <person name="Grigoriev I."/>
        </authorList>
    </citation>
    <scope>NUCLEOTIDE SEQUENCE</scope>
    <source>
        <strain evidence="11">ATCC 36951</strain>
    </source>
</reference>
<keyword evidence="12" id="KW-1185">Reference proteome</keyword>
<evidence type="ECO:0000256" key="5">
    <source>
        <dbReference type="ARBA" id="ARBA00022824"/>
    </source>
</evidence>
<evidence type="ECO:0000256" key="6">
    <source>
        <dbReference type="ARBA" id="ARBA00022989"/>
    </source>
</evidence>
<dbReference type="OrthoDB" id="69461at2759"/>
<dbReference type="Proteomes" id="UP000799537">
    <property type="component" value="Unassembled WGS sequence"/>
</dbReference>
<organism evidence="11 12">
    <name type="scientific">Zasmidium cellare ATCC 36951</name>
    <dbReference type="NCBI Taxonomy" id="1080233"/>
    <lineage>
        <taxon>Eukaryota</taxon>
        <taxon>Fungi</taxon>
        <taxon>Dikarya</taxon>
        <taxon>Ascomycota</taxon>
        <taxon>Pezizomycotina</taxon>
        <taxon>Dothideomycetes</taxon>
        <taxon>Dothideomycetidae</taxon>
        <taxon>Mycosphaerellales</taxon>
        <taxon>Mycosphaerellaceae</taxon>
        <taxon>Zasmidium</taxon>
    </lineage>
</organism>
<dbReference type="GO" id="GO:0071816">
    <property type="term" value="P:tail-anchored membrane protein insertion into ER membrane"/>
    <property type="evidence" value="ECO:0007669"/>
    <property type="project" value="InterPro"/>
</dbReference>
<keyword evidence="4 8" id="KW-0812">Transmembrane</keyword>
<keyword evidence="7 8" id="KW-0472">Membrane</keyword>
<dbReference type="HAMAP" id="MF_03113">
    <property type="entry name" value="Get1"/>
    <property type="match status" value="1"/>
</dbReference>
<comment type="similarity">
    <text evidence="2 8">Belongs to the WRB/GET1 family.</text>
</comment>
<dbReference type="GO" id="GO:0043495">
    <property type="term" value="F:protein-membrane adaptor activity"/>
    <property type="evidence" value="ECO:0007669"/>
    <property type="project" value="TreeGrafter"/>
</dbReference>
<comment type="caution">
    <text evidence="8">Lacks conserved residue(s) required for the propagation of feature annotation.</text>
</comment>
<dbReference type="GO" id="GO:0005789">
    <property type="term" value="C:endoplasmic reticulum membrane"/>
    <property type="evidence" value="ECO:0007669"/>
    <property type="project" value="UniProtKB-SubCell"/>
</dbReference>
<gene>
    <name evidence="8" type="primary">GET1</name>
    <name evidence="11" type="ORF">M409DRAFT_66339</name>
</gene>
<feature type="transmembrane region" description="Helical" evidence="9">
    <location>
        <begin position="161"/>
        <end position="183"/>
    </location>
</feature>
<sequence>MELQVILVVFVVQLLLSLISSIGAQAVNDLAWWMFTKLPNKQAAQSKETVELRNEVIRLQREMIGVSAQDNFAKWARLRREHDKAKEKYEKQARDQQSFRATFDSIVSKLRWVGTQGVNFVLNTWYAKQPMFWLPQGWVPYQAEWILSLPRAPLGSISVNVWAIACGSVIGMISEGIIALWTLSHGSVKTGPNKGEKLKMEKPIAVKKEL</sequence>
<feature type="signal peptide" evidence="10">
    <location>
        <begin position="1"/>
        <end position="26"/>
    </location>
</feature>
<evidence type="ECO:0000256" key="8">
    <source>
        <dbReference type="HAMAP-Rule" id="MF_03113"/>
    </source>
</evidence>
<evidence type="ECO:0000313" key="11">
    <source>
        <dbReference type="EMBL" id="KAF2166751.1"/>
    </source>
</evidence>
<evidence type="ECO:0000256" key="2">
    <source>
        <dbReference type="ARBA" id="ARBA00010799"/>
    </source>
</evidence>
<keyword evidence="6 8" id="KW-1133">Transmembrane helix</keyword>
<comment type="subcellular location">
    <subcellularLocation>
        <location evidence="1">Endoplasmic reticulum membrane</location>
        <topology evidence="1">Multi-pass membrane protein</topology>
    </subcellularLocation>
</comment>
<evidence type="ECO:0000256" key="9">
    <source>
        <dbReference type="SAM" id="Phobius"/>
    </source>
</evidence>
<evidence type="ECO:0000256" key="1">
    <source>
        <dbReference type="ARBA" id="ARBA00004477"/>
    </source>
</evidence>
<evidence type="ECO:0000256" key="4">
    <source>
        <dbReference type="ARBA" id="ARBA00022692"/>
    </source>
</evidence>
<dbReference type="Gene3D" id="1.10.287.660">
    <property type="entry name" value="Helix hairpin bin"/>
    <property type="match status" value="1"/>
</dbReference>
<accession>A0A6A6CI96</accession>
<evidence type="ECO:0000256" key="10">
    <source>
        <dbReference type="SAM" id="SignalP"/>
    </source>
</evidence>
<evidence type="ECO:0000256" key="7">
    <source>
        <dbReference type="ARBA" id="ARBA00023136"/>
    </source>
</evidence>
<name>A0A6A6CI96_ZASCE</name>
<protein>
    <submittedName>
        <fullName evidence="11">Uncharacterized protein</fullName>
    </submittedName>
</protein>
<feature type="topological domain" description="Lumenal" evidence="8">
    <location>
        <begin position="1"/>
        <end position="5"/>
    </location>
</feature>
<evidence type="ECO:0000256" key="3">
    <source>
        <dbReference type="ARBA" id="ARBA00022448"/>
    </source>
</evidence>
<keyword evidence="5 8" id="KW-0256">Endoplasmic reticulum</keyword>
<feature type="topological domain" description="Cytoplasmic" evidence="8">
    <location>
        <begin position="174"/>
        <end position="210"/>
    </location>
</feature>
<keyword evidence="10" id="KW-0732">Signal</keyword>
<dbReference type="AlphaFoldDB" id="A0A6A6CI96"/>